<dbReference type="AlphaFoldDB" id="A0A5A7MUB3"/>
<organism evidence="1 2">
    <name type="scientific">Iodidimonas gelatinilytica</name>
    <dbReference type="NCBI Taxonomy" id="1236966"/>
    <lineage>
        <taxon>Bacteria</taxon>
        <taxon>Pseudomonadati</taxon>
        <taxon>Pseudomonadota</taxon>
        <taxon>Alphaproteobacteria</taxon>
        <taxon>Iodidimonadales</taxon>
        <taxon>Iodidimonadaceae</taxon>
        <taxon>Iodidimonas</taxon>
    </lineage>
</organism>
<dbReference type="Proteomes" id="UP000322084">
    <property type="component" value="Unassembled WGS sequence"/>
</dbReference>
<evidence type="ECO:0000313" key="1">
    <source>
        <dbReference type="EMBL" id="GEQ98903.1"/>
    </source>
</evidence>
<accession>A0A5A7MUB3</accession>
<evidence type="ECO:0000313" key="2">
    <source>
        <dbReference type="Proteomes" id="UP000322084"/>
    </source>
</evidence>
<proteinExistence type="predicted"/>
<dbReference type="EMBL" id="BKCL01000010">
    <property type="protein sequence ID" value="GEQ98903.1"/>
    <property type="molecule type" value="Genomic_DNA"/>
</dbReference>
<protein>
    <submittedName>
        <fullName evidence="1">Uncharacterized protein</fullName>
    </submittedName>
</protein>
<comment type="caution">
    <text evidence="1">The sequence shown here is derived from an EMBL/GenBank/DDBJ whole genome shotgun (WGS) entry which is preliminary data.</text>
</comment>
<sequence length="97" mass="10278">MKGMGGQKAQIRRYTVARIQKDDIAGYNMIGGDAAAAIVAQNRALRVDHGADCIQCLFGLTFLDKPDQAFKSTTAAMTKASMPCPRASDKSAAPIST</sequence>
<name>A0A5A7MUB3_9PROT</name>
<reference evidence="1 2" key="1">
    <citation type="submission" date="2019-09" db="EMBL/GenBank/DDBJ databases">
        <title>NBRP : Genome information of microbial organism related human and environment.</title>
        <authorList>
            <person name="Hattori M."/>
            <person name="Oshima K."/>
            <person name="Inaba H."/>
            <person name="Suda W."/>
            <person name="Sakamoto M."/>
            <person name="Iino T."/>
            <person name="Kitahara M."/>
            <person name="Oshida Y."/>
            <person name="Iida T."/>
            <person name="Kudo T."/>
            <person name="Itoh T."/>
            <person name="Ohkuma M."/>
        </authorList>
    </citation>
    <scope>NUCLEOTIDE SEQUENCE [LARGE SCALE GENOMIC DNA]</scope>
    <source>
        <strain evidence="1 2">Hi-2</strain>
    </source>
</reference>
<gene>
    <name evidence="1" type="ORF">JCM17844_25400</name>
</gene>